<reference evidence="6 7" key="1">
    <citation type="submission" date="2017-11" db="EMBL/GenBank/DDBJ databases">
        <title>De novo assembly and phasing of dikaryotic genomes from two isolates of Puccinia coronata f. sp. avenae, the causal agent of oat crown rust.</title>
        <authorList>
            <person name="Miller M.E."/>
            <person name="Zhang Y."/>
            <person name="Omidvar V."/>
            <person name="Sperschneider J."/>
            <person name="Schwessinger B."/>
            <person name="Raley C."/>
            <person name="Palmer J.M."/>
            <person name="Garnica D."/>
            <person name="Upadhyaya N."/>
            <person name="Rathjen J."/>
            <person name="Taylor J.M."/>
            <person name="Park R.F."/>
            <person name="Dodds P.N."/>
            <person name="Hirsch C.D."/>
            <person name="Kianian S.F."/>
            <person name="Figueroa M."/>
        </authorList>
    </citation>
    <scope>NUCLEOTIDE SEQUENCE [LARGE SCALE GENOMIC DNA]</scope>
    <source>
        <strain evidence="6">12SD80</strain>
    </source>
</reference>
<dbReference type="AlphaFoldDB" id="A0A2N5SU03"/>
<dbReference type="Proteomes" id="UP000235392">
    <property type="component" value="Unassembled WGS sequence"/>
</dbReference>
<dbReference type="PANTHER" id="PTHR46481">
    <property type="entry name" value="ZINC FINGER BED DOMAIN-CONTAINING PROTEIN 4"/>
    <property type="match status" value="1"/>
</dbReference>
<sequence>MCHTCPIYGLSIDGGGGSLAGKAAEGSSQRRDWSTPAIVGSFCRGSAGGKLHLAGRQSSLQVAQWQLRWRCSYPCKTCGKKINQPIYKTSPTNLAKHVASCTKKERESQGTQKLAAMGILGTGDIDPQEVPQLCAIWCAQGARPSASLGESSHLGIVHPTVIKNLPKHKMVSRDIAKLYTAIQESLVELFKHHKGAMYLGLNAWQSPNGIDILGMVLYWLIKEEEGGFHLEAVPLDFVRLQKSHTGAYLAKTVQLIVEKFGLKEKIHGIVTDNALNNQTIIKEIKSYWWPLFKGKTH</sequence>
<dbReference type="GO" id="GO:0005634">
    <property type="term" value="C:nucleus"/>
    <property type="evidence" value="ECO:0007669"/>
    <property type="project" value="UniProtKB-SubCell"/>
</dbReference>
<evidence type="ECO:0000313" key="7">
    <source>
        <dbReference type="Proteomes" id="UP000235392"/>
    </source>
</evidence>
<evidence type="ECO:0000256" key="1">
    <source>
        <dbReference type="ARBA" id="ARBA00004123"/>
    </source>
</evidence>
<gene>
    <name evidence="6" type="ORF">PCASD_20611</name>
</gene>
<evidence type="ECO:0000256" key="5">
    <source>
        <dbReference type="ARBA" id="ARBA00023242"/>
    </source>
</evidence>
<accession>A0A2N5SU03</accession>
<keyword evidence="4" id="KW-0862">Zinc</keyword>
<proteinExistence type="predicted"/>
<dbReference type="InterPro" id="IPR052035">
    <property type="entry name" value="ZnF_BED_domain_contain"/>
</dbReference>
<evidence type="ECO:0000256" key="4">
    <source>
        <dbReference type="ARBA" id="ARBA00022833"/>
    </source>
</evidence>
<evidence type="ECO:0000256" key="3">
    <source>
        <dbReference type="ARBA" id="ARBA00022771"/>
    </source>
</evidence>
<keyword evidence="3" id="KW-0863">Zinc-finger</keyword>
<name>A0A2N5SU03_9BASI</name>
<dbReference type="EMBL" id="PGCI01000765">
    <property type="protein sequence ID" value="PLW16734.1"/>
    <property type="molecule type" value="Genomic_DNA"/>
</dbReference>
<organism evidence="6 7">
    <name type="scientific">Puccinia coronata f. sp. avenae</name>
    <dbReference type="NCBI Taxonomy" id="200324"/>
    <lineage>
        <taxon>Eukaryota</taxon>
        <taxon>Fungi</taxon>
        <taxon>Dikarya</taxon>
        <taxon>Basidiomycota</taxon>
        <taxon>Pucciniomycotina</taxon>
        <taxon>Pucciniomycetes</taxon>
        <taxon>Pucciniales</taxon>
        <taxon>Pucciniaceae</taxon>
        <taxon>Puccinia</taxon>
    </lineage>
</organism>
<comment type="caution">
    <text evidence="6">The sequence shown here is derived from an EMBL/GenBank/DDBJ whole genome shotgun (WGS) entry which is preliminary data.</text>
</comment>
<evidence type="ECO:0000313" key="6">
    <source>
        <dbReference type="EMBL" id="PLW16734.1"/>
    </source>
</evidence>
<dbReference type="GO" id="GO:0008270">
    <property type="term" value="F:zinc ion binding"/>
    <property type="evidence" value="ECO:0007669"/>
    <property type="project" value="UniProtKB-KW"/>
</dbReference>
<dbReference type="PANTHER" id="PTHR46481:SF10">
    <property type="entry name" value="ZINC FINGER BED DOMAIN-CONTAINING PROTEIN 39"/>
    <property type="match status" value="1"/>
</dbReference>
<protein>
    <recommendedName>
        <fullName evidence="8">DUF659 domain-containing protein</fullName>
    </recommendedName>
</protein>
<comment type="subcellular location">
    <subcellularLocation>
        <location evidence="1">Nucleus</location>
    </subcellularLocation>
</comment>
<evidence type="ECO:0000256" key="2">
    <source>
        <dbReference type="ARBA" id="ARBA00022723"/>
    </source>
</evidence>
<keyword evidence="2" id="KW-0479">Metal-binding</keyword>
<evidence type="ECO:0008006" key="8">
    <source>
        <dbReference type="Google" id="ProtNLM"/>
    </source>
</evidence>
<keyword evidence="5" id="KW-0539">Nucleus</keyword>